<evidence type="ECO:0000313" key="9">
    <source>
        <dbReference type="Proteomes" id="UP000295252"/>
    </source>
</evidence>
<dbReference type="STRING" id="49390.A0A068TRI4"/>
<feature type="region of interest" description="Disordered" evidence="6">
    <location>
        <begin position="57"/>
        <end position="79"/>
    </location>
</feature>
<dbReference type="GO" id="GO:0009626">
    <property type="term" value="P:plant-type hypersensitive response"/>
    <property type="evidence" value="ECO:0007669"/>
    <property type="project" value="UniProtKB-KW"/>
</dbReference>
<dbReference type="PROSITE" id="PS50846">
    <property type="entry name" value="HMA_2"/>
    <property type="match status" value="1"/>
</dbReference>
<keyword evidence="2" id="KW-0488">Methylation</keyword>
<evidence type="ECO:0000256" key="4">
    <source>
        <dbReference type="ARBA" id="ARBA00023289"/>
    </source>
</evidence>
<evidence type="ECO:0000256" key="2">
    <source>
        <dbReference type="ARBA" id="ARBA00022481"/>
    </source>
</evidence>
<dbReference type="GO" id="GO:0016020">
    <property type="term" value="C:membrane"/>
    <property type="evidence" value="ECO:0007669"/>
    <property type="project" value="UniProtKB-SubCell"/>
</dbReference>
<evidence type="ECO:0000256" key="6">
    <source>
        <dbReference type="SAM" id="MobiDB-lite"/>
    </source>
</evidence>
<comment type="similarity">
    <text evidence="5">Belongs to the HIPP family.</text>
</comment>
<keyword evidence="3" id="KW-0479">Metal-binding</keyword>
<dbReference type="PANTHER" id="PTHR46195:SF18">
    <property type="entry name" value="SUPEROXIDE DISMUTASE 1 COPPER CHAPERONE-LIKE PROTEIN"/>
    <property type="match status" value="1"/>
</dbReference>
<dbReference type="PANTHER" id="PTHR46195">
    <property type="entry name" value="HEAVY METAL-ASSOCIATED ISOPRENYLATED PLANT PROTEIN 7"/>
    <property type="match status" value="1"/>
</dbReference>
<dbReference type="InParanoid" id="A0A068TRI4"/>
<proteinExistence type="inferred from homology"/>
<dbReference type="InterPro" id="IPR036163">
    <property type="entry name" value="HMA_dom_sf"/>
</dbReference>
<evidence type="ECO:0000256" key="1">
    <source>
        <dbReference type="ARBA" id="ARBA00004170"/>
    </source>
</evidence>
<comment type="subcellular location">
    <subcellularLocation>
        <location evidence="1">Membrane</location>
        <topology evidence="1">Peripheral membrane protein</topology>
    </subcellularLocation>
</comment>
<keyword evidence="4" id="KW-0449">Lipoprotein</keyword>
<keyword evidence="4" id="KW-0636">Prenylation</keyword>
<dbReference type="InterPro" id="IPR006121">
    <property type="entry name" value="HMA_dom"/>
</dbReference>
<dbReference type="Gene3D" id="3.30.70.100">
    <property type="match status" value="1"/>
</dbReference>
<dbReference type="EMBL" id="HG739087">
    <property type="protein sequence ID" value="CDO98925.1"/>
    <property type="molecule type" value="Genomic_DNA"/>
</dbReference>
<dbReference type="SUPFAM" id="SSF55008">
    <property type="entry name" value="HMA, heavy metal-associated domain"/>
    <property type="match status" value="1"/>
</dbReference>
<dbReference type="AlphaFoldDB" id="A0A068TRI4"/>
<dbReference type="OrthoDB" id="1927097at2759"/>
<dbReference type="PhylomeDB" id="A0A068TRI4"/>
<dbReference type="FunCoup" id="A0A068TRI4">
    <property type="interactions" value="24"/>
</dbReference>
<dbReference type="Pfam" id="PF00403">
    <property type="entry name" value="HMA"/>
    <property type="match status" value="1"/>
</dbReference>
<evidence type="ECO:0000313" key="8">
    <source>
        <dbReference type="EMBL" id="CDO98925.1"/>
    </source>
</evidence>
<evidence type="ECO:0000256" key="3">
    <source>
        <dbReference type="ARBA" id="ARBA00022723"/>
    </source>
</evidence>
<reference evidence="9" key="1">
    <citation type="journal article" date="2014" name="Science">
        <title>The coffee genome provides insight into the convergent evolution of caffeine biosynthesis.</title>
        <authorList>
            <person name="Denoeud F."/>
            <person name="Carretero-Paulet L."/>
            <person name="Dereeper A."/>
            <person name="Droc G."/>
            <person name="Guyot R."/>
            <person name="Pietrella M."/>
            <person name="Zheng C."/>
            <person name="Alberti A."/>
            <person name="Anthony F."/>
            <person name="Aprea G."/>
            <person name="Aury J.M."/>
            <person name="Bento P."/>
            <person name="Bernard M."/>
            <person name="Bocs S."/>
            <person name="Campa C."/>
            <person name="Cenci A."/>
            <person name="Combes M.C."/>
            <person name="Crouzillat D."/>
            <person name="Da Silva C."/>
            <person name="Daddiego L."/>
            <person name="De Bellis F."/>
            <person name="Dussert S."/>
            <person name="Garsmeur O."/>
            <person name="Gayraud T."/>
            <person name="Guignon V."/>
            <person name="Jahn K."/>
            <person name="Jamilloux V."/>
            <person name="Joet T."/>
            <person name="Labadie K."/>
            <person name="Lan T."/>
            <person name="Leclercq J."/>
            <person name="Lepelley M."/>
            <person name="Leroy T."/>
            <person name="Li L.T."/>
            <person name="Librado P."/>
            <person name="Lopez L."/>
            <person name="Munoz A."/>
            <person name="Noel B."/>
            <person name="Pallavicini A."/>
            <person name="Perrotta G."/>
            <person name="Poncet V."/>
            <person name="Pot D."/>
            <person name="Priyono X."/>
            <person name="Rigoreau M."/>
            <person name="Rouard M."/>
            <person name="Rozas J."/>
            <person name="Tranchant-Dubreuil C."/>
            <person name="VanBuren R."/>
            <person name="Zhang Q."/>
            <person name="Andrade A.C."/>
            <person name="Argout X."/>
            <person name="Bertrand B."/>
            <person name="de Kochko A."/>
            <person name="Graziosi G."/>
            <person name="Henry R.J."/>
            <person name="Jayarama X."/>
            <person name="Ming R."/>
            <person name="Nagai C."/>
            <person name="Rounsley S."/>
            <person name="Sankoff D."/>
            <person name="Giuliano G."/>
            <person name="Albert V.A."/>
            <person name="Wincker P."/>
            <person name="Lashermes P."/>
        </authorList>
    </citation>
    <scope>NUCLEOTIDE SEQUENCE [LARGE SCALE GENOMIC DNA]</scope>
    <source>
        <strain evidence="9">cv. DH200-94</strain>
    </source>
</reference>
<dbReference type="OMA" id="KYMLFSD"/>
<dbReference type="CDD" id="cd00371">
    <property type="entry name" value="HMA"/>
    <property type="match status" value="1"/>
</dbReference>
<keyword evidence="9" id="KW-1185">Reference proteome</keyword>
<accession>A0A068TRI4</accession>
<dbReference type="Proteomes" id="UP000295252">
    <property type="component" value="Chromosome V"/>
</dbReference>
<gene>
    <name evidence="8" type="ORF">GSCOC_T00025889001</name>
</gene>
<dbReference type="GO" id="GO:0046872">
    <property type="term" value="F:metal ion binding"/>
    <property type="evidence" value="ECO:0007669"/>
    <property type="project" value="UniProtKB-KW"/>
</dbReference>
<dbReference type="InterPro" id="IPR044577">
    <property type="entry name" value="HIPP4/7/8/17/18/19"/>
</dbReference>
<sequence length="112" mass="12710">MHCERSVAKAISKIKGVETFMTDMPRQRVAVKGRINPEKVVQKIKKKTGKRVEILINEEGDDTHSDKEDGDSALQETSEQLQIQQPLLLDPCWDSEIYTMFSDENPNACSTM</sequence>
<protein>
    <recommendedName>
        <fullName evidence="7">HMA domain-containing protein</fullName>
    </recommendedName>
</protein>
<evidence type="ECO:0000259" key="7">
    <source>
        <dbReference type="PROSITE" id="PS50846"/>
    </source>
</evidence>
<evidence type="ECO:0000256" key="5">
    <source>
        <dbReference type="ARBA" id="ARBA00024045"/>
    </source>
</evidence>
<name>A0A068TRI4_COFCA</name>
<organism evidence="8 9">
    <name type="scientific">Coffea canephora</name>
    <name type="common">Robusta coffee</name>
    <dbReference type="NCBI Taxonomy" id="49390"/>
    <lineage>
        <taxon>Eukaryota</taxon>
        <taxon>Viridiplantae</taxon>
        <taxon>Streptophyta</taxon>
        <taxon>Embryophyta</taxon>
        <taxon>Tracheophyta</taxon>
        <taxon>Spermatophyta</taxon>
        <taxon>Magnoliopsida</taxon>
        <taxon>eudicotyledons</taxon>
        <taxon>Gunneridae</taxon>
        <taxon>Pentapetalae</taxon>
        <taxon>asterids</taxon>
        <taxon>lamiids</taxon>
        <taxon>Gentianales</taxon>
        <taxon>Rubiaceae</taxon>
        <taxon>Ixoroideae</taxon>
        <taxon>Gardenieae complex</taxon>
        <taxon>Bertiereae - Coffeeae clade</taxon>
        <taxon>Coffeeae</taxon>
        <taxon>Coffea</taxon>
    </lineage>
</organism>
<feature type="domain" description="HMA" evidence="7">
    <location>
        <begin position="1"/>
        <end position="53"/>
    </location>
</feature>
<dbReference type="Gramene" id="CDO98925">
    <property type="protein sequence ID" value="CDO98925"/>
    <property type="gene ID" value="GSCOC_T00025889001"/>
</dbReference>